<dbReference type="EC" id="2.4.1.289" evidence="2"/>
<evidence type="ECO:0000259" key="1">
    <source>
        <dbReference type="Pfam" id="PF00535"/>
    </source>
</evidence>
<dbReference type="PANTHER" id="PTHR43179:SF7">
    <property type="entry name" value="RHAMNOSYLTRANSFERASE WBBL"/>
    <property type="match status" value="1"/>
</dbReference>
<dbReference type="Gene3D" id="3.90.550.10">
    <property type="entry name" value="Spore Coat Polysaccharide Biosynthesis Protein SpsA, Chain A"/>
    <property type="match status" value="1"/>
</dbReference>
<name>A0A5C5Z3L0_9BACT</name>
<dbReference type="OrthoDB" id="9771846at2"/>
<keyword evidence="2" id="KW-0328">Glycosyltransferase</keyword>
<dbReference type="InterPro" id="IPR001173">
    <property type="entry name" value="Glyco_trans_2-like"/>
</dbReference>
<dbReference type="PANTHER" id="PTHR43179">
    <property type="entry name" value="RHAMNOSYLTRANSFERASE WBBL"/>
    <property type="match status" value="1"/>
</dbReference>
<keyword evidence="3" id="KW-1185">Reference proteome</keyword>
<accession>A0A5C5Z3L0</accession>
<protein>
    <submittedName>
        <fullName evidence="2">N-acetylglucosaminyl-diphospho-decaprenol L-rhamnosyltransferase</fullName>
        <ecNumber evidence="2">2.4.1.289</ecNumber>
    </submittedName>
</protein>
<dbReference type="EMBL" id="SJPJ01000001">
    <property type="protein sequence ID" value="TWT81928.1"/>
    <property type="molecule type" value="Genomic_DNA"/>
</dbReference>
<dbReference type="InterPro" id="IPR029044">
    <property type="entry name" value="Nucleotide-diphossugar_trans"/>
</dbReference>
<proteinExistence type="predicted"/>
<keyword evidence="2" id="KW-0808">Transferase</keyword>
<dbReference type="Proteomes" id="UP000315010">
    <property type="component" value="Unassembled WGS sequence"/>
</dbReference>
<organism evidence="2 3">
    <name type="scientific">Novipirellula herctigrandis</name>
    <dbReference type="NCBI Taxonomy" id="2527986"/>
    <lineage>
        <taxon>Bacteria</taxon>
        <taxon>Pseudomonadati</taxon>
        <taxon>Planctomycetota</taxon>
        <taxon>Planctomycetia</taxon>
        <taxon>Pirellulales</taxon>
        <taxon>Pirellulaceae</taxon>
        <taxon>Novipirellula</taxon>
    </lineage>
</organism>
<evidence type="ECO:0000313" key="2">
    <source>
        <dbReference type="EMBL" id="TWT81928.1"/>
    </source>
</evidence>
<dbReference type="AlphaFoldDB" id="A0A5C5Z3L0"/>
<dbReference type="RefSeq" id="WP_146398121.1">
    <property type="nucleotide sequence ID" value="NZ_SJPJ01000001.1"/>
</dbReference>
<dbReference type="CDD" id="cd04186">
    <property type="entry name" value="GT_2_like_c"/>
    <property type="match status" value="1"/>
</dbReference>
<dbReference type="SUPFAM" id="SSF53448">
    <property type="entry name" value="Nucleotide-diphospho-sugar transferases"/>
    <property type="match status" value="1"/>
</dbReference>
<comment type="caution">
    <text evidence="2">The sequence shown here is derived from an EMBL/GenBank/DDBJ whole genome shotgun (WGS) entry which is preliminary data.</text>
</comment>
<gene>
    <name evidence="2" type="primary">wbbL</name>
    <name evidence="2" type="ORF">CA13_33830</name>
</gene>
<dbReference type="Pfam" id="PF00535">
    <property type="entry name" value="Glycos_transf_2"/>
    <property type="match status" value="1"/>
</dbReference>
<reference evidence="2 3" key="1">
    <citation type="submission" date="2019-02" db="EMBL/GenBank/DDBJ databases">
        <title>Deep-cultivation of Planctomycetes and their phenomic and genomic characterization uncovers novel biology.</title>
        <authorList>
            <person name="Wiegand S."/>
            <person name="Jogler M."/>
            <person name="Boedeker C."/>
            <person name="Pinto D."/>
            <person name="Vollmers J."/>
            <person name="Rivas-Marin E."/>
            <person name="Kohn T."/>
            <person name="Peeters S.H."/>
            <person name="Heuer A."/>
            <person name="Rast P."/>
            <person name="Oberbeckmann S."/>
            <person name="Bunk B."/>
            <person name="Jeske O."/>
            <person name="Meyerdierks A."/>
            <person name="Storesund J.E."/>
            <person name="Kallscheuer N."/>
            <person name="Luecker S."/>
            <person name="Lage O.M."/>
            <person name="Pohl T."/>
            <person name="Merkel B.J."/>
            <person name="Hornburger P."/>
            <person name="Mueller R.-W."/>
            <person name="Bruemmer F."/>
            <person name="Labrenz M."/>
            <person name="Spormann A.M."/>
            <person name="Op Den Camp H."/>
            <person name="Overmann J."/>
            <person name="Amann R."/>
            <person name="Jetten M.S.M."/>
            <person name="Mascher T."/>
            <person name="Medema M.H."/>
            <person name="Devos D.P."/>
            <person name="Kaster A.-K."/>
            <person name="Ovreas L."/>
            <person name="Rohde M."/>
            <person name="Galperin M.Y."/>
            <person name="Jogler C."/>
        </authorList>
    </citation>
    <scope>NUCLEOTIDE SEQUENCE [LARGE SCALE GENOMIC DNA]</scope>
    <source>
        <strain evidence="2 3">CA13</strain>
    </source>
</reference>
<feature type="domain" description="Glycosyltransferase 2-like" evidence="1">
    <location>
        <begin position="6"/>
        <end position="140"/>
    </location>
</feature>
<evidence type="ECO:0000313" key="3">
    <source>
        <dbReference type="Proteomes" id="UP000315010"/>
    </source>
</evidence>
<sequence length="319" mass="35576">MNIVTIIVNYRTADLTIDCLRSLEPIANENPGFSVELIDGGSADDSPEQLSQAIEKHHWQSWVHFTQLSDNKGFAGSNNVGIQAALDRSNRPDAIWLLNPDTIVRTGALNSLVETLHADASIGLVGSRLEHRDGEVQISTFRYPTILSELVDSVRCGVISRLFAAYEVSSDPPAQACAVPWVAGASLIIKTEVFDEIGLLDDGYFMYFEEVDFCHRAESAGYSCWYQPESRVVHLVGQSSGVTGQSATLRRRPAYWFDSRRRYFLSKHGVFKTAVADAVWLCGRVTWNVRAVLQRKPAEDPPRLWRDFLSHSIFVRGTG</sequence>
<dbReference type="GO" id="GO:0102096">
    <property type="term" value="F:decaprenyl-N-acetyl-alpha-D-glucosaminyl-pyrophosphate:dTDP-alpha-L-rhamnose rhamnosyltransferase activity"/>
    <property type="evidence" value="ECO:0007669"/>
    <property type="project" value="UniProtKB-EC"/>
</dbReference>